<feature type="domain" description="EF-hand" evidence="8">
    <location>
        <begin position="500"/>
        <end position="535"/>
    </location>
</feature>
<dbReference type="InterPro" id="IPR011992">
    <property type="entry name" value="EF-hand-dom_pair"/>
</dbReference>
<accession>A0A812L076</accession>
<proteinExistence type="predicted"/>
<dbReference type="PROSITE" id="PS00018">
    <property type="entry name" value="EF_HAND_1"/>
    <property type="match status" value="1"/>
</dbReference>
<dbReference type="AlphaFoldDB" id="A0A812L076"/>
<dbReference type="PROSITE" id="PS50222">
    <property type="entry name" value="EF_HAND_2"/>
    <property type="match status" value="1"/>
</dbReference>
<dbReference type="PANTHER" id="PTHR10037">
    <property type="entry name" value="VOLTAGE-GATED CATION CHANNEL CALCIUM AND SODIUM"/>
    <property type="match status" value="1"/>
</dbReference>
<dbReference type="Gene3D" id="1.10.287.70">
    <property type="match status" value="1"/>
</dbReference>
<dbReference type="SUPFAM" id="SSF81324">
    <property type="entry name" value="Voltage-gated potassium channels"/>
    <property type="match status" value="1"/>
</dbReference>
<dbReference type="PANTHER" id="PTHR10037:SF62">
    <property type="entry name" value="SODIUM CHANNEL PROTEIN 60E"/>
    <property type="match status" value="1"/>
</dbReference>
<evidence type="ECO:0000313" key="10">
    <source>
        <dbReference type="Proteomes" id="UP000604046"/>
    </source>
</evidence>
<dbReference type="InterPro" id="IPR043203">
    <property type="entry name" value="VGCC_Ca_Na"/>
</dbReference>
<feature type="transmembrane region" description="Helical" evidence="7">
    <location>
        <begin position="331"/>
        <end position="349"/>
    </location>
</feature>
<dbReference type="SUPFAM" id="SSF47473">
    <property type="entry name" value="EF-hand"/>
    <property type="match status" value="1"/>
</dbReference>
<dbReference type="OrthoDB" id="439170at2759"/>
<dbReference type="GO" id="GO:0005248">
    <property type="term" value="F:voltage-gated sodium channel activity"/>
    <property type="evidence" value="ECO:0007669"/>
    <property type="project" value="TreeGrafter"/>
</dbReference>
<sequence length="604" mass="68106">MPVPTTKPATFSFAQRSRLTPEESKVDVDAAACTNADGDVVEEVQLIQRFEEMLSRRDVELFRRLDKAIHGFGAIPAETTVSLLQPQTSFKDYGNGASAGASESRMASRSKALVESRVRMLAAQTKRELELDIFSDPEDNVELETSEPQPSPGRNRRRSTRTHSRFSRWQHYLLKHVIGNFWFEGFLMVGILTHSFILGVQIDLATVDSSDQDIGFILDWIQHAFAFIFAVELALRWMAEGQSFLWRSSNVVWNWLDTFLVLTSVVEVVGELSVAWAGDRTTDLSLIGNMRVIRIVRISRLLRVLRIVRVVRFVRSLRNLVSSIAMTFRSLAWSVMLLVIIIYMFGVLLTDGVSDFLRNGEGIDLKTEIDLKIYFGSVHDAMHTLFRSIANGISWDVVIRPLIQASWFWGYVYSLYVVFTLFAVLNVITAVFCQSTLEGAARDKELLAESHMLNKERYYLLVEDLFRNLQSDESGKVTLEDFQDHFNDVEVRAFFHGLDLEPSDAWVLFSLLDDDGSGDIDAEEFVEGLLRLKGPARAIDLAAIGRDCKSCVRRVQQTGKQMKRLEGLLASLIRIYTGGQVADGAPGVVSLAPLLRKVTDSENL</sequence>
<evidence type="ECO:0000256" key="3">
    <source>
        <dbReference type="ARBA" id="ARBA00022837"/>
    </source>
</evidence>
<evidence type="ECO:0000256" key="2">
    <source>
        <dbReference type="ARBA" id="ARBA00022692"/>
    </source>
</evidence>
<dbReference type="GO" id="GO:0005509">
    <property type="term" value="F:calcium ion binding"/>
    <property type="evidence" value="ECO:0007669"/>
    <property type="project" value="InterPro"/>
</dbReference>
<evidence type="ECO:0000256" key="6">
    <source>
        <dbReference type="SAM" id="MobiDB-lite"/>
    </source>
</evidence>
<keyword evidence="10" id="KW-1185">Reference proteome</keyword>
<evidence type="ECO:0000256" key="7">
    <source>
        <dbReference type="SAM" id="Phobius"/>
    </source>
</evidence>
<dbReference type="Gene3D" id="1.20.120.350">
    <property type="entry name" value="Voltage-gated potassium channels. Chain C"/>
    <property type="match status" value="1"/>
</dbReference>
<dbReference type="GO" id="GO:0001518">
    <property type="term" value="C:voltage-gated sodium channel complex"/>
    <property type="evidence" value="ECO:0007669"/>
    <property type="project" value="TreeGrafter"/>
</dbReference>
<dbReference type="EMBL" id="CAJNDS010000779">
    <property type="protein sequence ID" value="CAE7233184.1"/>
    <property type="molecule type" value="Genomic_DNA"/>
</dbReference>
<protein>
    <submittedName>
        <fullName evidence="9">CACNA1H protein</fullName>
    </submittedName>
</protein>
<keyword evidence="4 7" id="KW-1133">Transmembrane helix</keyword>
<evidence type="ECO:0000256" key="5">
    <source>
        <dbReference type="ARBA" id="ARBA00023136"/>
    </source>
</evidence>
<dbReference type="Proteomes" id="UP000604046">
    <property type="component" value="Unassembled WGS sequence"/>
</dbReference>
<evidence type="ECO:0000259" key="8">
    <source>
        <dbReference type="PROSITE" id="PS50222"/>
    </source>
</evidence>
<dbReference type="Pfam" id="PF00520">
    <property type="entry name" value="Ion_trans"/>
    <property type="match status" value="1"/>
</dbReference>
<dbReference type="InterPro" id="IPR027359">
    <property type="entry name" value="Volt_channel_dom_sf"/>
</dbReference>
<comment type="subcellular location">
    <subcellularLocation>
        <location evidence="1">Membrane</location>
        <topology evidence="1">Multi-pass membrane protein</topology>
    </subcellularLocation>
</comment>
<dbReference type="InterPro" id="IPR005821">
    <property type="entry name" value="Ion_trans_dom"/>
</dbReference>
<gene>
    <name evidence="9" type="primary">CACNA1H</name>
    <name evidence="9" type="ORF">SNAT2548_LOCUS9715</name>
</gene>
<feature type="transmembrane region" description="Helical" evidence="7">
    <location>
        <begin position="177"/>
        <end position="200"/>
    </location>
</feature>
<feature type="transmembrane region" description="Helical" evidence="7">
    <location>
        <begin position="411"/>
        <end position="433"/>
    </location>
</feature>
<evidence type="ECO:0000256" key="1">
    <source>
        <dbReference type="ARBA" id="ARBA00004141"/>
    </source>
</evidence>
<comment type="caution">
    <text evidence="9">The sequence shown here is derived from an EMBL/GenBank/DDBJ whole genome shotgun (WGS) entry which is preliminary data.</text>
</comment>
<keyword evidence="5 7" id="KW-0472">Membrane</keyword>
<organism evidence="9 10">
    <name type="scientific">Symbiodinium natans</name>
    <dbReference type="NCBI Taxonomy" id="878477"/>
    <lineage>
        <taxon>Eukaryota</taxon>
        <taxon>Sar</taxon>
        <taxon>Alveolata</taxon>
        <taxon>Dinophyceae</taxon>
        <taxon>Suessiales</taxon>
        <taxon>Symbiodiniaceae</taxon>
        <taxon>Symbiodinium</taxon>
    </lineage>
</organism>
<evidence type="ECO:0000313" key="9">
    <source>
        <dbReference type="EMBL" id="CAE7233184.1"/>
    </source>
</evidence>
<dbReference type="InterPro" id="IPR018247">
    <property type="entry name" value="EF_Hand_1_Ca_BS"/>
</dbReference>
<evidence type="ECO:0000256" key="4">
    <source>
        <dbReference type="ARBA" id="ARBA00022989"/>
    </source>
</evidence>
<dbReference type="Gene3D" id="1.10.238.10">
    <property type="entry name" value="EF-hand"/>
    <property type="match status" value="1"/>
</dbReference>
<keyword evidence="3" id="KW-0106">Calcium</keyword>
<keyword evidence="2 7" id="KW-0812">Transmembrane</keyword>
<reference evidence="9" key="1">
    <citation type="submission" date="2021-02" db="EMBL/GenBank/DDBJ databases">
        <authorList>
            <person name="Dougan E. K."/>
            <person name="Rhodes N."/>
            <person name="Thang M."/>
            <person name="Chan C."/>
        </authorList>
    </citation>
    <scope>NUCLEOTIDE SEQUENCE</scope>
</reference>
<dbReference type="InterPro" id="IPR002048">
    <property type="entry name" value="EF_hand_dom"/>
</dbReference>
<name>A0A812L076_9DINO</name>
<feature type="transmembrane region" description="Helical" evidence="7">
    <location>
        <begin position="220"/>
        <end position="239"/>
    </location>
</feature>
<dbReference type="GO" id="GO:0086010">
    <property type="term" value="P:membrane depolarization during action potential"/>
    <property type="evidence" value="ECO:0007669"/>
    <property type="project" value="TreeGrafter"/>
</dbReference>
<feature type="region of interest" description="Disordered" evidence="6">
    <location>
        <begin position="139"/>
        <end position="162"/>
    </location>
</feature>